<feature type="site" description="Important for catalytic activity, responsible for pKa modulation of the active site Glu and correct orientation of both the proton donor and substrate" evidence="6">
    <location>
        <position position="28"/>
    </location>
</feature>
<comment type="similarity">
    <text evidence="1">Belongs to the glycosyl hydrolase 43 family.</text>
</comment>
<reference evidence="7 8" key="1">
    <citation type="submission" date="2017-12" db="EMBL/GenBank/DDBJ databases">
        <title>The whole genome sequence of the Acidipropionibacterium virtanenii sp. nov. type strain JS278.</title>
        <authorList>
            <person name="Laine P."/>
            <person name="Deptula P."/>
            <person name="Varmanen P."/>
            <person name="Auvinen P."/>
        </authorList>
    </citation>
    <scope>NUCLEOTIDE SEQUENCE [LARGE SCALE GENOMIC DNA]</scope>
    <source>
        <strain evidence="7 8">JS278</strain>
    </source>
</reference>
<dbReference type="GO" id="GO:0046556">
    <property type="term" value="F:alpha-L-arabinofuranosidase activity"/>
    <property type="evidence" value="ECO:0007669"/>
    <property type="project" value="UniProtKB-EC"/>
</dbReference>
<proteinExistence type="inferred from homology"/>
<dbReference type="PANTHER" id="PTHR43772">
    <property type="entry name" value="ENDO-1,4-BETA-XYLANASE"/>
    <property type="match status" value="1"/>
</dbReference>
<dbReference type="Pfam" id="PF04616">
    <property type="entry name" value="Glyco_hydro_43"/>
    <property type="match status" value="1"/>
</dbReference>
<keyword evidence="5 7" id="KW-0326">Glycosidase</keyword>
<dbReference type="Proteomes" id="UP000251995">
    <property type="component" value="Chromosome"/>
</dbReference>
<dbReference type="GO" id="GO:0045493">
    <property type="term" value="P:xylan catabolic process"/>
    <property type="evidence" value="ECO:0007669"/>
    <property type="project" value="UniProtKB-KW"/>
</dbReference>
<protein>
    <submittedName>
        <fullName evidence="7">Arabinoxylan arabinofuranohydrolase</fullName>
        <ecNumber evidence="7">3.2.1.55</ecNumber>
    </submittedName>
</protein>
<keyword evidence="3 7" id="KW-0378">Hydrolase</keyword>
<gene>
    <name evidence="7" type="primary">xynD</name>
    <name evidence="7" type="ORF">JS278_02640</name>
</gene>
<dbReference type="SUPFAM" id="SSF75005">
    <property type="entry name" value="Arabinanase/levansucrase/invertase"/>
    <property type="match status" value="1"/>
</dbReference>
<evidence type="ECO:0000256" key="1">
    <source>
        <dbReference type="ARBA" id="ARBA00009865"/>
    </source>
</evidence>
<evidence type="ECO:0000256" key="6">
    <source>
        <dbReference type="PIRSR" id="PIRSR606710-2"/>
    </source>
</evidence>
<keyword evidence="2" id="KW-0858">Xylan degradation</keyword>
<keyword evidence="2" id="KW-0624">Polysaccharide degradation</keyword>
<dbReference type="InterPro" id="IPR052176">
    <property type="entry name" value="Glycosyl_Hydrlase_43_Enz"/>
</dbReference>
<dbReference type="PANTHER" id="PTHR43772:SF2">
    <property type="entry name" value="PUTATIVE (AFU_ORTHOLOGUE AFUA_2G04480)-RELATED"/>
    <property type="match status" value="1"/>
</dbReference>
<dbReference type="KEGG" id="acij:JS278_02640"/>
<dbReference type="RefSeq" id="WP_245935117.1">
    <property type="nucleotide sequence ID" value="NZ_CP025198.1"/>
</dbReference>
<evidence type="ECO:0000313" key="7">
    <source>
        <dbReference type="EMBL" id="AXE39777.1"/>
    </source>
</evidence>
<sequence>MGEGQLGPFTDLGRPLIPAGQFAGPTIDPSVFTDDDGTIYLYWGNSVVHAVALNPDMVSFDADAVRSWIPTDFREAVFVHRRGDVYYASWSVNDTREADYCVRYATGPGPFGPWEDHGVLLSRVDERDILGTGHHSILRLPGTDEWIIAYHRFAIPGDDGVHREVVFDRLIHRSDGLLEPVDPAPEPITVRIPGQVR</sequence>
<dbReference type="AlphaFoldDB" id="A0A344UWX9"/>
<dbReference type="EMBL" id="CP025198">
    <property type="protein sequence ID" value="AXE39777.1"/>
    <property type="molecule type" value="Genomic_DNA"/>
</dbReference>
<dbReference type="InterPro" id="IPR006710">
    <property type="entry name" value="Glyco_hydro_43"/>
</dbReference>
<evidence type="ECO:0000256" key="3">
    <source>
        <dbReference type="ARBA" id="ARBA00022801"/>
    </source>
</evidence>
<keyword evidence="8" id="KW-1185">Reference proteome</keyword>
<dbReference type="Gene3D" id="2.115.10.20">
    <property type="entry name" value="Glycosyl hydrolase domain, family 43"/>
    <property type="match status" value="1"/>
</dbReference>
<name>A0A344UWX9_9ACTN</name>
<dbReference type="EC" id="3.2.1.55" evidence="7"/>
<organism evidence="7 8">
    <name type="scientific">Acidipropionibacterium virtanenii</name>
    <dbReference type="NCBI Taxonomy" id="2057246"/>
    <lineage>
        <taxon>Bacteria</taxon>
        <taxon>Bacillati</taxon>
        <taxon>Actinomycetota</taxon>
        <taxon>Actinomycetes</taxon>
        <taxon>Propionibacteriales</taxon>
        <taxon>Propionibacteriaceae</taxon>
        <taxon>Acidipropionibacterium</taxon>
    </lineage>
</organism>
<keyword evidence="4" id="KW-0119">Carbohydrate metabolism</keyword>
<evidence type="ECO:0000256" key="2">
    <source>
        <dbReference type="ARBA" id="ARBA00022651"/>
    </source>
</evidence>
<accession>A0A344UWX9</accession>
<evidence type="ECO:0000256" key="5">
    <source>
        <dbReference type="ARBA" id="ARBA00023295"/>
    </source>
</evidence>
<dbReference type="InterPro" id="IPR023296">
    <property type="entry name" value="Glyco_hydro_beta-prop_sf"/>
</dbReference>
<evidence type="ECO:0000256" key="4">
    <source>
        <dbReference type="ARBA" id="ARBA00023277"/>
    </source>
</evidence>
<evidence type="ECO:0000313" key="8">
    <source>
        <dbReference type="Proteomes" id="UP000251995"/>
    </source>
</evidence>